<feature type="region of interest" description="Disordered" evidence="1">
    <location>
        <begin position="98"/>
        <end position="118"/>
    </location>
</feature>
<evidence type="ECO:0000313" key="3">
    <source>
        <dbReference type="EMBL" id="KRK05275.1"/>
    </source>
</evidence>
<dbReference type="EMBL" id="CH891765">
    <property type="protein sequence ID" value="KRK05275.1"/>
    <property type="molecule type" value="Genomic_DNA"/>
</dbReference>
<dbReference type="OrthoDB" id="7862558at2759"/>
<keyword evidence="2" id="KW-0812">Transmembrane</keyword>
<name>A0A0R1E7V8_DROYA</name>
<accession>A0A0R1E7V8</accession>
<evidence type="ECO:0000313" key="4">
    <source>
        <dbReference type="Proteomes" id="UP000002282"/>
    </source>
</evidence>
<gene>
    <name evidence="3" type="primary">Dyak\GE28775</name>
    <name evidence="3" type="synonym">GE28775</name>
    <name evidence="3" type="ORF">Dyak_GE28775</name>
</gene>
<feature type="transmembrane region" description="Helical" evidence="2">
    <location>
        <begin position="29"/>
        <end position="51"/>
    </location>
</feature>
<reference evidence="3 4" key="2">
    <citation type="journal article" date="2007" name="PLoS Biol.">
        <title>Principles of genome evolution in the Drosophila melanogaster species group.</title>
        <authorList>
            <person name="Ranz J.M."/>
            <person name="Maurin D."/>
            <person name="Chan Y.S."/>
            <person name="von Grotthuss M."/>
            <person name="Hillier L.W."/>
            <person name="Roote J."/>
            <person name="Ashburner M."/>
            <person name="Bergman C.M."/>
        </authorList>
    </citation>
    <scope>NUCLEOTIDE SEQUENCE [LARGE SCALE GENOMIC DNA]</scope>
    <source>
        <strain evidence="4">Tai18E2 / Tucson 14021-0261.01</strain>
    </source>
</reference>
<evidence type="ECO:0000256" key="2">
    <source>
        <dbReference type="SAM" id="Phobius"/>
    </source>
</evidence>
<keyword evidence="4" id="KW-1185">Reference proteome</keyword>
<organism evidence="3 4">
    <name type="scientific">Drosophila yakuba</name>
    <name type="common">Fruit fly</name>
    <dbReference type="NCBI Taxonomy" id="7245"/>
    <lineage>
        <taxon>Eukaryota</taxon>
        <taxon>Metazoa</taxon>
        <taxon>Ecdysozoa</taxon>
        <taxon>Arthropoda</taxon>
        <taxon>Hexapoda</taxon>
        <taxon>Insecta</taxon>
        <taxon>Pterygota</taxon>
        <taxon>Neoptera</taxon>
        <taxon>Endopterygota</taxon>
        <taxon>Diptera</taxon>
        <taxon>Brachycera</taxon>
        <taxon>Muscomorpha</taxon>
        <taxon>Ephydroidea</taxon>
        <taxon>Drosophilidae</taxon>
        <taxon>Drosophila</taxon>
        <taxon>Sophophora</taxon>
    </lineage>
</organism>
<keyword evidence="2" id="KW-0472">Membrane</keyword>
<evidence type="ECO:0000256" key="1">
    <source>
        <dbReference type="SAM" id="MobiDB-lite"/>
    </source>
</evidence>
<sequence>MVPISSSTLNRKLASRALTKEGLPARKSIGCLFLGIILGVFLAGILFYSLMNEDCRESSRNIMNIIGLKKHQNLNKNATLILETAEIKIEDNELSTIGTQETPDEFNTADYSSIVSSP</sequence>
<dbReference type="Proteomes" id="UP000002282">
    <property type="component" value="Unassembled WGS sequence"/>
</dbReference>
<feature type="compositionally biased region" description="Polar residues" evidence="1">
    <location>
        <begin position="109"/>
        <end position="118"/>
    </location>
</feature>
<dbReference type="AlphaFoldDB" id="A0A0R1E7V8"/>
<protein>
    <submittedName>
        <fullName evidence="3">Uncharacterized protein</fullName>
    </submittedName>
</protein>
<proteinExistence type="predicted"/>
<dbReference type="KEGG" id="dya:Dyak_GE28775"/>
<reference evidence="3 4" key="1">
    <citation type="journal article" date="2007" name="Nature">
        <title>Evolution of genes and genomes on the Drosophila phylogeny.</title>
        <authorList>
            <consortium name="Drosophila 12 Genomes Consortium"/>
            <person name="Clark A.G."/>
            <person name="Eisen M.B."/>
            <person name="Smith D.R."/>
            <person name="Bergman C.M."/>
            <person name="Oliver B."/>
            <person name="Markow T.A."/>
            <person name="Kaufman T.C."/>
            <person name="Kellis M."/>
            <person name="Gelbart W."/>
            <person name="Iyer V.N."/>
            <person name="Pollard D.A."/>
            <person name="Sackton T.B."/>
            <person name="Larracuente A.M."/>
            <person name="Singh N.D."/>
            <person name="Abad J.P."/>
            <person name="Abt D.N."/>
            <person name="Adryan B."/>
            <person name="Aguade M."/>
            <person name="Akashi H."/>
            <person name="Anderson W.W."/>
            <person name="Aquadro C.F."/>
            <person name="Ardell D.H."/>
            <person name="Arguello R."/>
            <person name="Artieri C.G."/>
            <person name="Barbash D.A."/>
            <person name="Barker D."/>
            <person name="Barsanti P."/>
            <person name="Batterham P."/>
            <person name="Batzoglou S."/>
            <person name="Begun D."/>
            <person name="Bhutkar A."/>
            <person name="Blanco E."/>
            <person name="Bosak S.A."/>
            <person name="Bradley R.K."/>
            <person name="Brand A.D."/>
            <person name="Brent M.R."/>
            <person name="Brooks A.N."/>
            <person name="Brown R.H."/>
            <person name="Butlin R.K."/>
            <person name="Caggese C."/>
            <person name="Calvi B.R."/>
            <person name="Bernardo de Carvalho A."/>
            <person name="Caspi A."/>
            <person name="Castrezana S."/>
            <person name="Celniker S.E."/>
            <person name="Chang J.L."/>
            <person name="Chapple C."/>
            <person name="Chatterji S."/>
            <person name="Chinwalla A."/>
            <person name="Civetta A."/>
            <person name="Clifton S.W."/>
            <person name="Comeron J.M."/>
            <person name="Costello J.C."/>
            <person name="Coyne J.A."/>
            <person name="Daub J."/>
            <person name="David R.G."/>
            <person name="Delcher A.L."/>
            <person name="Delehaunty K."/>
            <person name="Do C.B."/>
            <person name="Ebling H."/>
            <person name="Edwards K."/>
            <person name="Eickbush T."/>
            <person name="Evans J.D."/>
            <person name="Filipski A."/>
            <person name="Findeiss S."/>
            <person name="Freyhult E."/>
            <person name="Fulton L."/>
            <person name="Fulton R."/>
            <person name="Garcia A.C."/>
            <person name="Gardiner A."/>
            <person name="Garfield D.A."/>
            <person name="Garvin B.E."/>
            <person name="Gibson G."/>
            <person name="Gilbert D."/>
            <person name="Gnerre S."/>
            <person name="Godfrey J."/>
            <person name="Good R."/>
            <person name="Gotea V."/>
            <person name="Gravely B."/>
            <person name="Greenberg A.J."/>
            <person name="Griffiths-Jones S."/>
            <person name="Gross S."/>
            <person name="Guigo R."/>
            <person name="Gustafson E.A."/>
            <person name="Haerty W."/>
            <person name="Hahn M.W."/>
            <person name="Halligan D.L."/>
            <person name="Halpern A.L."/>
            <person name="Halter G.M."/>
            <person name="Han M.V."/>
            <person name="Heger A."/>
            <person name="Hillier L."/>
            <person name="Hinrichs A.S."/>
            <person name="Holmes I."/>
            <person name="Hoskins R.A."/>
            <person name="Hubisz M.J."/>
            <person name="Hultmark D."/>
            <person name="Huntley M.A."/>
            <person name="Jaffe D.B."/>
            <person name="Jagadeeshan S."/>
            <person name="Jeck W.R."/>
            <person name="Johnson J."/>
            <person name="Jones C.D."/>
            <person name="Jordan W.C."/>
            <person name="Karpen G.H."/>
            <person name="Kataoka E."/>
            <person name="Keightley P.D."/>
            <person name="Kheradpour P."/>
            <person name="Kirkness E.F."/>
            <person name="Koerich L.B."/>
            <person name="Kristiansen K."/>
            <person name="Kudrna D."/>
            <person name="Kulathinal R.J."/>
            <person name="Kumar S."/>
            <person name="Kwok R."/>
            <person name="Lander E."/>
            <person name="Langley C.H."/>
            <person name="Lapoint R."/>
            <person name="Lazzaro B.P."/>
            <person name="Lee S.J."/>
            <person name="Levesque L."/>
            <person name="Li R."/>
            <person name="Lin C.F."/>
            <person name="Lin M.F."/>
            <person name="Lindblad-Toh K."/>
            <person name="Llopart A."/>
            <person name="Long M."/>
            <person name="Low L."/>
            <person name="Lozovsky E."/>
            <person name="Lu J."/>
            <person name="Luo M."/>
            <person name="Machado C.A."/>
            <person name="Makalowski W."/>
            <person name="Marzo M."/>
            <person name="Matsuda M."/>
            <person name="Matzkin L."/>
            <person name="McAllister B."/>
            <person name="McBride C.S."/>
            <person name="McKernan B."/>
            <person name="McKernan K."/>
            <person name="Mendez-Lago M."/>
            <person name="Minx P."/>
            <person name="Mollenhauer M.U."/>
            <person name="Montooth K."/>
            <person name="Mount S.M."/>
            <person name="Mu X."/>
            <person name="Myers E."/>
            <person name="Negre B."/>
            <person name="Newfeld S."/>
            <person name="Nielsen R."/>
            <person name="Noor M.A."/>
            <person name="O'Grady P."/>
            <person name="Pachter L."/>
            <person name="Papaceit M."/>
            <person name="Parisi M.J."/>
            <person name="Parisi M."/>
            <person name="Parts L."/>
            <person name="Pedersen J.S."/>
            <person name="Pesole G."/>
            <person name="Phillippy A.M."/>
            <person name="Ponting C.P."/>
            <person name="Pop M."/>
            <person name="Porcelli D."/>
            <person name="Powell J.R."/>
            <person name="Prohaska S."/>
            <person name="Pruitt K."/>
            <person name="Puig M."/>
            <person name="Quesneville H."/>
            <person name="Ram K.R."/>
            <person name="Rand D."/>
            <person name="Rasmussen M.D."/>
            <person name="Reed L.K."/>
            <person name="Reenan R."/>
            <person name="Reily A."/>
            <person name="Remington K.A."/>
            <person name="Rieger T.T."/>
            <person name="Ritchie M.G."/>
            <person name="Robin C."/>
            <person name="Rogers Y.H."/>
            <person name="Rohde C."/>
            <person name="Rozas J."/>
            <person name="Rubenfield M.J."/>
            <person name="Ruiz A."/>
            <person name="Russo S."/>
            <person name="Salzberg S.L."/>
            <person name="Sanchez-Gracia A."/>
            <person name="Saranga D.J."/>
            <person name="Sato H."/>
            <person name="Schaeffer S.W."/>
            <person name="Schatz M.C."/>
            <person name="Schlenke T."/>
            <person name="Schwartz R."/>
            <person name="Segarra C."/>
            <person name="Singh R.S."/>
            <person name="Sirot L."/>
            <person name="Sirota M."/>
            <person name="Sisneros N.B."/>
            <person name="Smith C.D."/>
            <person name="Smith T.F."/>
            <person name="Spieth J."/>
            <person name="Stage D.E."/>
            <person name="Stark A."/>
            <person name="Stephan W."/>
            <person name="Strausberg R.L."/>
            <person name="Strempel S."/>
            <person name="Sturgill D."/>
            <person name="Sutton G."/>
            <person name="Sutton G.G."/>
            <person name="Tao W."/>
            <person name="Teichmann S."/>
            <person name="Tobari Y.N."/>
            <person name="Tomimura Y."/>
            <person name="Tsolas J.M."/>
            <person name="Valente V.L."/>
            <person name="Venter E."/>
            <person name="Venter J.C."/>
            <person name="Vicario S."/>
            <person name="Vieira F.G."/>
            <person name="Vilella A.J."/>
            <person name="Villasante A."/>
            <person name="Walenz B."/>
            <person name="Wang J."/>
            <person name="Wasserman M."/>
            <person name="Watts T."/>
            <person name="Wilson D."/>
            <person name="Wilson R.K."/>
            <person name="Wing R.A."/>
            <person name="Wolfner M.F."/>
            <person name="Wong A."/>
            <person name="Wong G.K."/>
            <person name="Wu C.I."/>
            <person name="Wu G."/>
            <person name="Yamamoto D."/>
            <person name="Yang H.P."/>
            <person name="Yang S.P."/>
            <person name="Yorke J.A."/>
            <person name="Yoshida K."/>
            <person name="Zdobnov E."/>
            <person name="Zhang P."/>
            <person name="Zhang Y."/>
            <person name="Zimin A.V."/>
            <person name="Baldwin J."/>
            <person name="Abdouelleil A."/>
            <person name="Abdulkadir J."/>
            <person name="Abebe A."/>
            <person name="Abera B."/>
            <person name="Abreu J."/>
            <person name="Acer S.C."/>
            <person name="Aftuck L."/>
            <person name="Alexander A."/>
            <person name="An P."/>
            <person name="Anderson E."/>
            <person name="Anderson S."/>
            <person name="Arachi H."/>
            <person name="Azer M."/>
            <person name="Bachantsang P."/>
            <person name="Barry A."/>
            <person name="Bayul T."/>
            <person name="Berlin A."/>
            <person name="Bessette D."/>
            <person name="Bloom T."/>
            <person name="Blye J."/>
            <person name="Boguslavskiy L."/>
            <person name="Bonnet C."/>
            <person name="Boukhgalter B."/>
            <person name="Bourzgui I."/>
            <person name="Brown A."/>
            <person name="Cahill P."/>
            <person name="Channer S."/>
            <person name="Cheshatsang Y."/>
            <person name="Chuda L."/>
            <person name="Citroen M."/>
            <person name="Collymore A."/>
            <person name="Cooke P."/>
            <person name="Costello M."/>
            <person name="D'Aco K."/>
            <person name="Daza R."/>
            <person name="De Haan G."/>
            <person name="DeGray S."/>
            <person name="DeMaso C."/>
            <person name="Dhargay N."/>
            <person name="Dooley K."/>
            <person name="Dooley E."/>
            <person name="Doricent M."/>
            <person name="Dorje P."/>
            <person name="Dorjee K."/>
            <person name="Dupes A."/>
            <person name="Elong R."/>
            <person name="Falk J."/>
            <person name="Farina A."/>
            <person name="Faro S."/>
            <person name="Ferguson D."/>
            <person name="Fisher S."/>
            <person name="Foley C.D."/>
            <person name="Franke A."/>
            <person name="Friedrich D."/>
            <person name="Gadbois L."/>
            <person name="Gearin G."/>
            <person name="Gearin C.R."/>
            <person name="Giannoukos G."/>
            <person name="Goode T."/>
            <person name="Graham J."/>
            <person name="Grandbois E."/>
            <person name="Grewal S."/>
            <person name="Gyaltsen K."/>
            <person name="Hafez N."/>
            <person name="Hagos B."/>
            <person name="Hall J."/>
            <person name="Henson C."/>
            <person name="Hollinger A."/>
            <person name="Honan T."/>
            <person name="Huard M.D."/>
            <person name="Hughes L."/>
            <person name="Hurhula B."/>
            <person name="Husby M.E."/>
            <person name="Kamat A."/>
            <person name="Kanga B."/>
            <person name="Kashin S."/>
            <person name="Khazanovich D."/>
            <person name="Kisner P."/>
            <person name="Lance K."/>
            <person name="Lara M."/>
            <person name="Lee W."/>
            <person name="Lennon N."/>
            <person name="Letendre F."/>
            <person name="LeVine R."/>
            <person name="Lipovsky A."/>
            <person name="Liu X."/>
            <person name="Liu J."/>
            <person name="Liu S."/>
            <person name="Lokyitsang T."/>
            <person name="Lokyitsang Y."/>
            <person name="Lubonja R."/>
            <person name="Lui A."/>
            <person name="MacDonald P."/>
            <person name="Magnisalis V."/>
            <person name="Maru K."/>
            <person name="Matthews C."/>
            <person name="McCusker W."/>
            <person name="McDonough S."/>
            <person name="Mehta T."/>
            <person name="Meldrim J."/>
            <person name="Meneus L."/>
            <person name="Mihai O."/>
            <person name="Mihalev A."/>
            <person name="Mihova T."/>
            <person name="Mittelman R."/>
            <person name="Mlenga V."/>
            <person name="Montmayeur A."/>
            <person name="Mulrain L."/>
            <person name="Navidi A."/>
            <person name="Naylor J."/>
            <person name="Negash T."/>
            <person name="Nguyen T."/>
            <person name="Nguyen N."/>
            <person name="Nicol R."/>
            <person name="Norbu C."/>
            <person name="Norbu N."/>
            <person name="Novod N."/>
            <person name="O'Neill B."/>
            <person name="Osman S."/>
            <person name="Markiewicz E."/>
            <person name="Oyono O.L."/>
            <person name="Patti C."/>
            <person name="Phunkhang P."/>
            <person name="Pierre F."/>
            <person name="Priest M."/>
            <person name="Raghuraman S."/>
            <person name="Rege F."/>
            <person name="Reyes R."/>
            <person name="Rise C."/>
            <person name="Rogov P."/>
            <person name="Ross K."/>
            <person name="Ryan E."/>
            <person name="Settipalli S."/>
            <person name="Shea T."/>
            <person name="Sherpa N."/>
            <person name="Shi L."/>
            <person name="Shih D."/>
            <person name="Sparrow T."/>
            <person name="Spaulding J."/>
            <person name="Stalker J."/>
            <person name="Stange-Thomann N."/>
            <person name="Stavropoulos S."/>
            <person name="Stone C."/>
            <person name="Strader C."/>
            <person name="Tesfaye S."/>
            <person name="Thomson T."/>
            <person name="Thoulutsang Y."/>
            <person name="Thoulutsang D."/>
            <person name="Topham K."/>
            <person name="Topping I."/>
            <person name="Tsamla T."/>
            <person name="Vassiliev H."/>
            <person name="Vo A."/>
            <person name="Wangchuk T."/>
            <person name="Wangdi T."/>
            <person name="Weiand M."/>
            <person name="Wilkinson J."/>
            <person name="Wilson A."/>
            <person name="Yadav S."/>
            <person name="Young G."/>
            <person name="Yu Q."/>
            <person name="Zembek L."/>
            <person name="Zhong D."/>
            <person name="Zimmer A."/>
            <person name="Zwirko Z."/>
            <person name="Jaffe D.B."/>
            <person name="Alvarez P."/>
            <person name="Brockman W."/>
            <person name="Butler J."/>
            <person name="Chin C."/>
            <person name="Gnerre S."/>
            <person name="Grabherr M."/>
            <person name="Kleber M."/>
            <person name="Mauceli E."/>
            <person name="MacCallum I."/>
        </authorList>
    </citation>
    <scope>NUCLEOTIDE SEQUENCE [LARGE SCALE GENOMIC DNA]</scope>
    <source>
        <strain evidence="4">Tai18E2 / Tucson 14021-0261.01</strain>
    </source>
</reference>
<keyword evidence="2" id="KW-1133">Transmembrane helix</keyword>